<dbReference type="PANTHER" id="PTHR42827">
    <property type="entry name" value="IRON-SULFUR CLUSTER-BINDING PROTEIN-RELATED"/>
    <property type="match status" value="1"/>
</dbReference>
<sequence length="270" mass="30210">MKAIDGLKLSSVVLKKAREFGADIAGIANFNQVKECPSAKAELILPQMEALKEEDSFESGKAHLPQGGRSVVIVAISHPEEEPELDWRYDRYSTPGNQKLVAVVNNLIKWLKENYEGLETYHAPYFIERGGIYLKDAAVMAGLGTIGLNNMLITPEYGPRIRLRGLVVNVELVSTGPLSYDPCFNCEGYCLQDCPRLAFDEVIYTSEEMGQDKLPGRGGTYDRLKCIKEIDRDKERAREGEVKAFHKKTGQMIYLIKHCRKCEFSCPVGG</sequence>
<protein>
    <submittedName>
        <fullName evidence="1">Epoxyqueuosine reductase</fullName>
    </submittedName>
</protein>
<proteinExistence type="predicted"/>
<reference evidence="1 2" key="1">
    <citation type="submission" date="2018-08" db="EMBL/GenBank/DDBJ databases">
        <title>The metabolism and importance of syntrophic acetate oxidation coupled to methane or sulfide production in haloalkaline environments.</title>
        <authorList>
            <person name="Timmers P.H.A."/>
            <person name="Vavourakis C.D."/>
            <person name="Sorokin D.Y."/>
            <person name="Sinninghe Damste J.S."/>
            <person name="Muyzer G."/>
            <person name="Stams A.J.M."/>
            <person name="Plugge C.M."/>
        </authorList>
    </citation>
    <scope>NUCLEOTIDE SEQUENCE [LARGE SCALE GENOMIC DNA]</scope>
    <source>
        <strain evidence="1">MSAO_Bac1</strain>
    </source>
</reference>
<name>A0A424YI32_9FIRM</name>
<comment type="caution">
    <text evidence="1">The sequence shown here is derived from an EMBL/GenBank/DDBJ whole genome shotgun (WGS) entry which is preliminary data.</text>
</comment>
<accession>A0A424YI32</accession>
<dbReference type="PANTHER" id="PTHR42827:SF1">
    <property type="entry name" value="IRON-SULFUR CLUSTER-BINDING PROTEIN"/>
    <property type="match status" value="1"/>
</dbReference>
<dbReference type="AlphaFoldDB" id="A0A424YI32"/>
<evidence type="ECO:0000313" key="1">
    <source>
        <dbReference type="EMBL" id="RQD77931.1"/>
    </source>
</evidence>
<evidence type="ECO:0000313" key="2">
    <source>
        <dbReference type="Proteomes" id="UP000285138"/>
    </source>
</evidence>
<dbReference type="EMBL" id="QZAA01000046">
    <property type="protein sequence ID" value="RQD77931.1"/>
    <property type="molecule type" value="Genomic_DNA"/>
</dbReference>
<gene>
    <name evidence="1" type="ORF">D5R97_01275</name>
</gene>
<organism evidence="1 2">
    <name type="scientific">Candidatus Syntrophonatronum acetioxidans</name>
    <dbReference type="NCBI Taxonomy" id="1795816"/>
    <lineage>
        <taxon>Bacteria</taxon>
        <taxon>Bacillati</taxon>
        <taxon>Bacillota</taxon>
        <taxon>Clostridia</taxon>
        <taxon>Eubacteriales</taxon>
        <taxon>Syntrophomonadaceae</taxon>
        <taxon>Candidatus Syntrophonatronum</taxon>
    </lineage>
</organism>
<dbReference type="Proteomes" id="UP000285138">
    <property type="component" value="Unassembled WGS sequence"/>
</dbReference>